<dbReference type="STRING" id="1265861.BCAMP_10070"/>
<proteinExistence type="predicted"/>
<organism evidence="1 2">
    <name type="scientific">Brochothrix campestris FSL F6-1037</name>
    <dbReference type="NCBI Taxonomy" id="1265861"/>
    <lineage>
        <taxon>Bacteria</taxon>
        <taxon>Bacillati</taxon>
        <taxon>Bacillota</taxon>
        <taxon>Bacilli</taxon>
        <taxon>Bacillales</taxon>
        <taxon>Listeriaceae</taxon>
        <taxon>Brochothrix</taxon>
    </lineage>
</organism>
<evidence type="ECO:0000313" key="2">
    <source>
        <dbReference type="Proteomes" id="UP000019243"/>
    </source>
</evidence>
<dbReference type="AlphaFoldDB" id="W7CJR0"/>
<dbReference type="EMBL" id="AODH01000042">
    <property type="protein sequence ID" value="EUJ37237.1"/>
    <property type="molecule type" value="Genomic_DNA"/>
</dbReference>
<dbReference type="OrthoDB" id="2376882at2"/>
<evidence type="ECO:0008006" key="3">
    <source>
        <dbReference type="Google" id="ProtNLM"/>
    </source>
</evidence>
<reference evidence="1 2" key="1">
    <citation type="submission" date="2012-12" db="EMBL/GenBank/DDBJ databases">
        <title>Novel taxa of Listeriaceae from agricultural environments in the United States.</title>
        <authorList>
            <person name="den Bakker H.C."/>
            <person name="Allred A."/>
            <person name="Warchocki S."/>
            <person name="Wright E.M."/>
            <person name="Burrell A."/>
            <person name="Nightingale K.K."/>
            <person name="Kephart D."/>
            <person name="Wiedmann M."/>
        </authorList>
    </citation>
    <scope>NUCLEOTIDE SEQUENCE [LARGE SCALE GENOMIC DNA]</scope>
    <source>
        <strain evidence="1 2">FSL F6-1037</strain>
    </source>
</reference>
<dbReference type="Proteomes" id="UP000019243">
    <property type="component" value="Unassembled WGS sequence"/>
</dbReference>
<gene>
    <name evidence="1" type="ORF">BCAMP_10070</name>
</gene>
<sequence length="117" mass="13470">MIYNDRKMLKWQGFFLSEHNEALAHIRKQQPINVKEQQTSEVISQQLERSWLSYQPVRIQSNIRINGAYQSAICGQVIGFNGDLIYLVSGANQYVINSDDIWHVEQLEAEDTVNGSD</sequence>
<evidence type="ECO:0000313" key="1">
    <source>
        <dbReference type="EMBL" id="EUJ37237.1"/>
    </source>
</evidence>
<name>W7CJR0_9LIST</name>
<comment type="caution">
    <text evidence="1">The sequence shown here is derived from an EMBL/GenBank/DDBJ whole genome shotgun (WGS) entry which is preliminary data.</text>
</comment>
<protein>
    <recommendedName>
        <fullName evidence="3">DNA-directed RNA polymerase beta subunit</fullName>
    </recommendedName>
</protein>
<keyword evidence="2" id="KW-1185">Reference proteome</keyword>
<dbReference type="RefSeq" id="WP_051457016.1">
    <property type="nucleotide sequence ID" value="NZ_AODH01000042.1"/>
</dbReference>
<accession>W7CJR0</accession>